<accession>S7R8I2</accession>
<gene>
    <name evidence="1" type="ORF">GLOTRDRAFT_50143</name>
</gene>
<dbReference type="InterPro" id="IPR008930">
    <property type="entry name" value="Terpenoid_cyclase/PrenylTrfase"/>
</dbReference>
<evidence type="ECO:0000313" key="2">
    <source>
        <dbReference type="Proteomes" id="UP000030669"/>
    </source>
</evidence>
<name>S7R8I2_GLOTA</name>
<dbReference type="GeneID" id="19306711"/>
<dbReference type="RefSeq" id="XP_007870825.1">
    <property type="nucleotide sequence ID" value="XM_007872634.1"/>
</dbReference>
<reference evidence="1 2" key="1">
    <citation type="journal article" date="2012" name="Science">
        <title>The Paleozoic origin of enzymatic lignin decomposition reconstructed from 31 fungal genomes.</title>
        <authorList>
            <person name="Floudas D."/>
            <person name="Binder M."/>
            <person name="Riley R."/>
            <person name="Barry K."/>
            <person name="Blanchette R.A."/>
            <person name="Henrissat B."/>
            <person name="Martinez A.T."/>
            <person name="Otillar R."/>
            <person name="Spatafora J.W."/>
            <person name="Yadav J.S."/>
            <person name="Aerts A."/>
            <person name="Benoit I."/>
            <person name="Boyd A."/>
            <person name="Carlson A."/>
            <person name="Copeland A."/>
            <person name="Coutinho P.M."/>
            <person name="de Vries R.P."/>
            <person name="Ferreira P."/>
            <person name="Findley K."/>
            <person name="Foster B."/>
            <person name="Gaskell J."/>
            <person name="Glotzer D."/>
            <person name="Gorecki P."/>
            <person name="Heitman J."/>
            <person name="Hesse C."/>
            <person name="Hori C."/>
            <person name="Igarashi K."/>
            <person name="Jurgens J.A."/>
            <person name="Kallen N."/>
            <person name="Kersten P."/>
            <person name="Kohler A."/>
            <person name="Kuees U."/>
            <person name="Kumar T.K.A."/>
            <person name="Kuo A."/>
            <person name="LaButti K."/>
            <person name="Larrondo L.F."/>
            <person name="Lindquist E."/>
            <person name="Ling A."/>
            <person name="Lombard V."/>
            <person name="Lucas S."/>
            <person name="Lundell T."/>
            <person name="Martin R."/>
            <person name="McLaughlin D.J."/>
            <person name="Morgenstern I."/>
            <person name="Morin E."/>
            <person name="Murat C."/>
            <person name="Nagy L.G."/>
            <person name="Nolan M."/>
            <person name="Ohm R.A."/>
            <person name="Patyshakuliyeva A."/>
            <person name="Rokas A."/>
            <person name="Ruiz-Duenas F.J."/>
            <person name="Sabat G."/>
            <person name="Salamov A."/>
            <person name="Samejima M."/>
            <person name="Schmutz J."/>
            <person name="Slot J.C."/>
            <person name="St John F."/>
            <person name="Stenlid J."/>
            <person name="Sun H."/>
            <person name="Sun S."/>
            <person name="Syed K."/>
            <person name="Tsang A."/>
            <person name="Wiebenga A."/>
            <person name="Young D."/>
            <person name="Pisabarro A."/>
            <person name="Eastwood D.C."/>
            <person name="Martin F."/>
            <person name="Cullen D."/>
            <person name="Grigoriev I.V."/>
            <person name="Hibbett D.S."/>
        </authorList>
    </citation>
    <scope>NUCLEOTIDE SEQUENCE [LARGE SCALE GENOMIC DNA]</scope>
    <source>
        <strain evidence="1 2">ATCC 11539</strain>
    </source>
</reference>
<dbReference type="SUPFAM" id="SSF48239">
    <property type="entry name" value="Terpenoid cyclases/Protein prenyltransferases"/>
    <property type="match status" value="1"/>
</dbReference>
<dbReference type="KEGG" id="gtr:GLOTRDRAFT_50143"/>
<dbReference type="EMBL" id="KB469314">
    <property type="protein sequence ID" value="EPQ50630.1"/>
    <property type="molecule type" value="Genomic_DNA"/>
</dbReference>
<dbReference type="OMA" id="RIMACAN"/>
<dbReference type="STRING" id="670483.S7R8I2"/>
<keyword evidence="2" id="KW-1185">Reference proteome</keyword>
<proteinExistence type="predicted"/>
<dbReference type="HOGENOM" id="CLU_019989_1_0_1"/>
<dbReference type="AlphaFoldDB" id="S7R8I2"/>
<dbReference type="Proteomes" id="UP000030669">
    <property type="component" value="Unassembled WGS sequence"/>
</dbReference>
<protein>
    <submittedName>
        <fullName evidence="1">Uncharacterized protein</fullName>
    </submittedName>
</protein>
<sequence>MASVLDGDSAAGIQRVRNRFDDPIAKAELYLRRNARSLVSYTSSGAIVRENFAQILILEQTHDSQLISYVSYPRLANFFQGDGMLTTKFFPCDVDTTSIYMTVADDYDIAIAHSVLDEMLTYRNSNGIIQVYFDHDRPRTDPVVCLNVLTAFYYFGRGSDPRIEATLEWVHDTLSDRTFANGTRYYATAETFLYFFSRFLACAKDLRDRFSDLLRDRLMERIGCKGDPLALAMRILACASVGIINEVDGRTLRAMQHAEGHWGPGWFYRYGSSGILIANDGLTTAFAINALRVLRDSMDVP</sequence>
<evidence type="ECO:0000313" key="1">
    <source>
        <dbReference type="EMBL" id="EPQ50630.1"/>
    </source>
</evidence>
<dbReference type="OrthoDB" id="2012566at2759"/>
<organism evidence="1 2">
    <name type="scientific">Gloeophyllum trabeum (strain ATCC 11539 / FP-39264 / Madison 617)</name>
    <name type="common">Brown rot fungus</name>
    <dbReference type="NCBI Taxonomy" id="670483"/>
    <lineage>
        <taxon>Eukaryota</taxon>
        <taxon>Fungi</taxon>
        <taxon>Dikarya</taxon>
        <taxon>Basidiomycota</taxon>
        <taxon>Agaricomycotina</taxon>
        <taxon>Agaricomycetes</taxon>
        <taxon>Gloeophyllales</taxon>
        <taxon>Gloeophyllaceae</taxon>
        <taxon>Gloeophyllum</taxon>
    </lineage>
</organism>
<dbReference type="eggNOG" id="ENOG502QTXV">
    <property type="taxonomic scope" value="Eukaryota"/>
</dbReference>